<dbReference type="Proteomes" id="UP000813385">
    <property type="component" value="Unassembled WGS sequence"/>
</dbReference>
<gene>
    <name evidence="2" type="ORF">B0T11DRAFT_270729</name>
</gene>
<evidence type="ECO:0000313" key="3">
    <source>
        <dbReference type="Proteomes" id="UP000813385"/>
    </source>
</evidence>
<name>A0A8K0X9I7_9PEZI</name>
<proteinExistence type="predicted"/>
<feature type="region of interest" description="Disordered" evidence="1">
    <location>
        <begin position="91"/>
        <end position="114"/>
    </location>
</feature>
<comment type="caution">
    <text evidence="2">The sequence shown here is derived from an EMBL/GenBank/DDBJ whole genome shotgun (WGS) entry which is preliminary data.</text>
</comment>
<keyword evidence="3" id="KW-1185">Reference proteome</keyword>
<evidence type="ECO:0000313" key="2">
    <source>
        <dbReference type="EMBL" id="KAH7375663.1"/>
    </source>
</evidence>
<accession>A0A8K0X9I7</accession>
<feature type="compositionally biased region" description="Low complexity" evidence="1">
    <location>
        <begin position="97"/>
        <end position="106"/>
    </location>
</feature>
<protein>
    <submittedName>
        <fullName evidence="2">Uncharacterized protein</fullName>
    </submittedName>
</protein>
<sequence>MFRLEARRPIVRPRPPPFMMGLFGTRSRHRAERSCSFDLKFANREGGGTRPRCAPSVTLFRLIQGPPLSILWCLLVGPRIGFSFARLSPSALRDGTRPTGNRGRGTADPAGSGPGWAAIYRRRGMNGVPWHGASAVSARDDTVQPSTRRLCRDRGGGWPERGQNNGLCSAPQACLVLALGYPPVGVPASGVIGNVRAVSLRGRGRCRGGEVR</sequence>
<organism evidence="2 3">
    <name type="scientific">Plectosphaerella cucumerina</name>
    <dbReference type="NCBI Taxonomy" id="40658"/>
    <lineage>
        <taxon>Eukaryota</taxon>
        <taxon>Fungi</taxon>
        <taxon>Dikarya</taxon>
        <taxon>Ascomycota</taxon>
        <taxon>Pezizomycotina</taxon>
        <taxon>Sordariomycetes</taxon>
        <taxon>Hypocreomycetidae</taxon>
        <taxon>Glomerellales</taxon>
        <taxon>Plectosphaerellaceae</taxon>
        <taxon>Plectosphaerella</taxon>
    </lineage>
</organism>
<dbReference type="EMBL" id="JAGPXD010000001">
    <property type="protein sequence ID" value="KAH7375663.1"/>
    <property type="molecule type" value="Genomic_DNA"/>
</dbReference>
<dbReference type="AlphaFoldDB" id="A0A8K0X9I7"/>
<reference evidence="2" key="1">
    <citation type="journal article" date="2021" name="Nat. Commun.">
        <title>Genetic determinants of endophytism in the Arabidopsis root mycobiome.</title>
        <authorList>
            <person name="Mesny F."/>
            <person name="Miyauchi S."/>
            <person name="Thiergart T."/>
            <person name="Pickel B."/>
            <person name="Atanasova L."/>
            <person name="Karlsson M."/>
            <person name="Huettel B."/>
            <person name="Barry K.W."/>
            <person name="Haridas S."/>
            <person name="Chen C."/>
            <person name="Bauer D."/>
            <person name="Andreopoulos W."/>
            <person name="Pangilinan J."/>
            <person name="LaButti K."/>
            <person name="Riley R."/>
            <person name="Lipzen A."/>
            <person name="Clum A."/>
            <person name="Drula E."/>
            <person name="Henrissat B."/>
            <person name="Kohler A."/>
            <person name="Grigoriev I.V."/>
            <person name="Martin F.M."/>
            <person name="Hacquard S."/>
        </authorList>
    </citation>
    <scope>NUCLEOTIDE SEQUENCE</scope>
    <source>
        <strain evidence="2">MPI-CAGE-AT-0016</strain>
    </source>
</reference>
<evidence type="ECO:0000256" key="1">
    <source>
        <dbReference type="SAM" id="MobiDB-lite"/>
    </source>
</evidence>